<dbReference type="AlphaFoldDB" id="A0AA38IFD1"/>
<dbReference type="Gene3D" id="3.40.525.10">
    <property type="entry name" value="CRAL-TRIO lipid binding domain"/>
    <property type="match status" value="1"/>
</dbReference>
<accession>A0AA38IFD1</accession>
<name>A0AA38IFD1_9CUCU</name>
<evidence type="ECO:0000313" key="2">
    <source>
        <dbReference type="Proteomes" id="UP001168821"/>
    </source>
</evidence>
<dbReference type="EMBL" id="JALNTZ010000005">
    <property type="protein sequence ID" value="KAJ3652769.1"/>
    <property type="molecule type" value="Genomic_DNA"/>
</dbReference>
<dbReference type="SUPFAM" id="SSF52087">
    <property type="entry name" value="CRAL/TRIO domain"/>
    <property type="match status" value="1"/>
</dbReference>
<evidence type="ECO:0000313" key="1">
    <source>
        <dbReference type="EMBL" id="KAJ3652769.1"/>
    </source>
</evidence>
<dbReference type="Proteomes" id="UP001168821">
    <property type="component" value="Unassembled WGS sequence"/>
</dbReference>
<proteinExistence type="predicted"/>
<comment type="caution">
    <text evidence="1">The sequence shown here is derived from an EMBL/GenBank/DDBJ whole genome shotgun (WGS) entry which is preliminary data.</text>
</comment>
<dbReference type="GO" id="GO:0016020">
    <property type="term" value="C:membrane"/>
    <property type="evidence" value="ECO:0007669"/>
    <property type="project" value="TreeGrafter"/>
</dbReference>
<reference evidence="1" key="1">
    <citation type="journal article" date="2023" name="G3 (Bethesda)">
        <title>Whole genome assemblies of Zophobas morio and Tenebrio molitor.</title>
        <authorList>
            <person name="Kaur S."/>
            <person name="Stinson S.A."/>
            <person name="diCenzo G.C."/>
        </authorList>
    </citation>
    <scope>NUCLEOTIDE SEQUENCE</scope>
    <source>
        <strain evidence="1">QUZm001</strain>
    </source>
</reference>
<gene>
    <name evidence="1" type="ORF">Zmor_018706</name>
</gene>
<dbReference type="InterPro" id="IPR036865">
    <property type="entry name" value="CRAL-TRIO_dom_sf"/>
</dbReference>
<dbReference type="PANTHER" id="PTHR10174">
    <property type="entry name" value="ALPHA-TOCOPHEROL TRANSFER PROTEIN-RELATED"/>
    <property type="match status" value="1"/>
</dbReference>
<sequence>MVIKPKLFERMHILSDDTTIKEKFPEDLLPVDFGGKGISLEKLQEMMVAEYQQHLSFFDDLEKFKVDENLRPANLENDEMLGFYGNFKKMNAD</sequence>
<dbReference type="GO" id="GO:1902936">
    <property type="term" value="F:phosphatidylinositol bisphosphate binding"/>
    <property type="evidence" value="ECO:0007669"/>
    <property type="project" value="TreeGrafter"/>
</dbReference>
<organism evidence="1 2">
    <name type="scientific">Zophobas morio</name>
    <dbReference type="NCBI Taxonomy" id="2755281"/>
    <lineage>
        <taxon>Eukaryota</taxon>
        <taxon>Metazoa</taxon>
        <taxon>Ecdysozoa</taxon>
        <taxon>Arthropoda</taxon>
        <taxon>Hexapoda</taxon>
        <taxon>Insecta</taxon>
        <taxon>Pterygota</taxon>
        <taxon>Neoptera</taxon>
        <taxon>Endopterygota</taxon>
        <taxon>Coleoptera</taxon>
        <taxon>Polyphaga</taxon>
        <taxon>Cucujiformia</taxon>
        <taxon>Tenebrionidae</taxon>
        <taxon>Zophobas</taxon>
    </lineage>
</organism>
<protein>
    <submittedName>
        <fullName evidence="1">Uncharacterized protein</fullName>
    </submittedName>
</protein>
<keyword evidence="2" id="KW-1185">Reference proteome</keyword>
<dbReference type="PANTHER" id="PTHR10174:SF222">
    <property type="entry name" value="GH10083P-RELATED"/>
    <property type="match status" value="1"/>
</dbReference>